<keyword evidence="1" id="KW-0472">Membrane</keyword>
<dbReference type="RefSeq" id="WP_013886006.1">
    <property type="nucleotide sequence ID" value="NC_015672.1"/>
</dbReference>
<reference evidence="2 3" key="1">
    <citation type="journal article" date="2011" name="Stand. Genomic Sci.">
        <title>Genome sequence of the moderately thermophilic halophile Flexistipes sinusarabici strain (MAS10).</title>
        <authorList>
            <person name="Lapidus A."/>
            <person name="Chertkov O."/>
            <person name="Nolan M."/>
            <person name="Lucas S."/>
            <person name="Hammon N."/>
            <person name="Deshpande S."/>
            <person name="Cheng J.F."/>
            <person name="Tapia R."/>
            <person name="Han C."/>
            <person name="Goodwin L."/>
            <person name="Pitluck S."/>
            <person name="Liolios K."/>
            <person name="Pagani I."/>
            <person name="Ivanova N."/>
            <person name="Huntemann M."/>
            <person name="Mavromatis K."/>
            <person name="Mikhailova N."/>
            <person name="Pati A."/>
            <person name="Chen A."/>
            <person name="Palaniappan K."/>
            <person name="Land M."/>
            <person name="Hauser L."/>
            <person name="Brambilla E.M."/>
            <person name="Rohde M."/>
            <person name="Abt B."/>
            <person name="Spring S."/>
            <person name="Goker M."/>
            <person name="Bristow J."/>
            <person name="Eisen J.A."/>
            <person name="Markowitz V."/>
            <person name="Hugenholtz P."/>
            <person name="Kyrpides N.C."/>
            <person name="Klenk H.P."/>
            <person name="Woyke T."/>
        </authorList>
    </citation>
    <scope>NUCLEOTIDE SEQUENCE [LARGE SCALE GENOMIC DNA]</scope>
    <source>
        <strain evidence="3">DSM 4947 / MAS 10</strain>
    </source>
</reference>
<dbReference type="SUPFAM" id="SSF54523">
    <property type="entry name" value="Pili subunits"/>
    <property type="match status" value="1"/>
</dbReference>
<protein>
    <recommendedName>
        <fullName evidence="4">Prepilin-type N-terminal cleavage/methylation domain-containing protein</fullName>
    </recommendedName>
</protein>
<dbReference type="KEGG" id="fsi:Flexsi_0849"/>
<evidence type="ECO:0008006" key="4">
    <source>
        <dbReference type="Google" id="ProtNLM"/>
    </source>
</evidence>
<keyword evidence="1" id="KW-1133">Transmembrane helix</keyword>
<gene>
    <name evidence="2" type="ordered locus">Flexsi_0849</name>
</gene>
<dbReference type="InterPro" id="IPR012902">
    <property type="entry name" value="N_methyl_site"/>
</dbReference>
<proteinExistence type="predicted"/>
<organism evidence="2 3">
    <name type="scientific">Flexistipes sinusarabici (strain ATCC 49648 / DSM 4947 / MAS 10)</name>
    <dbReference type="NCBI Taxonomy" id="717231"/>
    <lineage>
        <taxon>Bacteria</taxon>
        <taxon>Pseudomonadati</taxon>
        <taxon>Deferribacterota</taxon>
        <taxon>Deferribacteres</taxon>
        <taxon>Deferribacterales</taxon>
        <taxon>Flexistipitaceae</taxon>
        <taxon>Flexistipes</taxon>
    </lineage>
</organism>
<dbReference type="AlphaFoldDB" id="F8E4U3"/>
<evidence type="ECO:0000313" key="3">
    <source>
        <dbReference type="Proteomes" id="UP000006621"/>
    </source>
</evidence>
<keyword evidence="1" id="KW-0812">Transmembrane</keyword>
<dbReference type="Gene3D" id="3.30.700.10">
    <property type="entry name" value="Glycoprotein, Type 4 Pilin"/>
    <property type="match status" value="1"/>
</dbReference>
<dbReference type="OrthoDB" id="5432521at2"/>
<dbReference type="HOGENOM" id="CLU_1956367_0_0_0"/>
<accession>F8E4U3</accession>
<evidence type="ECO:0000313" key="2">
    <source>
        <dbReference type="EMBL" id="AEI14513.1"/>
    </source>
</evidence>
<dbReference type="eggNOG" id="COG4967">
    <property type="taxonomic scope" value="Bacteria"/>
</dbReference>
<sequence length="128" mass="14734">MLNKMLRTKNAFSLVEIMVALVIFAISMLGIAPLLVNYMRTNVMNEVRNNANYVMQKVINDRKNSKFDNISAGGTTQNYNDIQYNVSWTVEDNSSFSQIKKVSIILKWQKPYSNGEDNLTSEIFIRKE</sequence>
<dbReference type="NCBIfam" id="TIGR02532">
    <property type="entry name" value="IV_pilin_GFxxxE"/>
    <property type="match status" value="1"/>
</dbReference>
<feature type="transmembrane region" description="Helical" evidence="1">
    <location>
        <begin position="12"/>
        <end position="36"/>
    </location>
</feature>
<dbReference type="Proteomes" id="UP000006621">
    <property type="component" value="Chromosome"/>
</dbReference>
<reference evidence="3" key="2">
    <citation type="submission" date="2011-06" db="EMBL/GenBank/DDBJ databases">
        <title>The complete genome of Flexistipes sinusarabici DSM 4947.</title>
        <authorList>
            <person name="Lucas S."/>
            <person name="Han J."/>
            <person name="Lapidus A."/>
            <person name="Bruce D."/>
            <person name="Goodwin L."/>
            <person name="Pitluck S."/>
            <person name="Peters L."/>
            <person name="Kyrpides N."/>
            <person name="Mavromatis K."/>
            <person name="Ivanova N."/>
            <person name="Mikhailova N."/>
            <person name="Chertkov O."/>
            <person name="Detter J.C."/>
            <person name="Tapia R."/>
            <person name="Han C."/>
            <person name="Land M."/>
            <person name="Hauser L."/>
            <person name="Markowitz V."/>
            <person name="Cheng J.-F."/>
            <person name="Hugenholtz P."/>
            <person name="Woyke T."/>
            <person name="Wu D."/>
            <person name="Spring S."/>
            <person name="Schroeder M."/>
            <person name="Brambilla E."/>
            <person name="Klenk H.-P."/>
            <person name="Eisen J.A."/>
        </authorList>
    </citation>
    <scope>NUCLEOTIDE SEQUENCE [LARGE SCALE GENOMIC DNA]</scope>
    <source>
        <strain evidence="3">DSM 4947 / MAS 10</strain>
    </source>
</reference>
<dbReference type="STRING" id="717231.Flexsi_0849"/>
<name>F8E4U3_FLESM</name>
<dbReference type="Pfam" id="PF07963">
    <property type="entry name" value="N_methyl"/>
    <property type="match status" value="1"/>
</dbReference>
<dbReference type="EMBL" id="CP002858">
    <property type="protein sequence ID" value="AEI14513.1"/>
    <property type="molecule type" value="Genomic_DNA"/>
</dbReference>
<dbReference type="InterPro" id="IPR045584">
    <property type="entry name" value="Pilin-like"/>
</dbReference>
<evidence type="ECO:0000256" key="1">
    <source>
        <dbReference type="SAM" id="Phobius"/>
    </source>
</evidence>
<keyword evidence="3" id="KW-1185">Reference proteome</keyword>